<evidence type="ECO:0000256" key="9">
    <source>
        <dbReference type="ARBA" id="ARBA00043260"/>
    </source>
</evidence>
<evidence type="ECO:0000256" key="6">
    <source>
        <dbReference type="ARBA" id="ARBA00039114"/>
    </source>
</evidence>
<dbReference type="EnsemblMetazoa" id="XM_038201398.1">
    <property type="protein sequence ID" value="XP_038057326.1"/>
    <property type="gene ID" value="LOC119728949"/>
</dbReference>
<protein>
    <recommendedName>
        <fullName evidence="7">Serotonin N-acetyltransferase</fullName>
        <ecNumber evidence="6">2.3.1.87</ecNumber>
    </recommendedName>
    <alternativeName>
        <fullName evidence="8">Aralkylamine N-acetyltransferase</fullName>
    </alternativeName>
</protein>
<dbReference type="GeneID" id="119728949"/>
<comment type="catalytic activity">
    <reaction evidence="3">
        <text>a 2-arylethylamine + acetyl-CoA = an N-acetyl-2-arylethylamine + CoA + H(+)</text>
        <dbReference type="Rhea" id="RHEA:20497"/>
        <dbReference type="ChEBI" id="CHEBI:15378"/>
        <dbReference type="ChEBI" id="CHEBI:55469"/>
        <dbReference type="ChEBI" id="CHEBI:57287"/>
        <dbReference type="ChEBI" id="CHEBI:57288"/>
        <dbReference type="ChEBI" id="CHEBI:77827"/>
        <dbReference type="EC" id="2.3.1.87"/>
    </reaction>
</comment>
<dbReference type="RefSeq" id="XP_038057327.1">
    <property type="nucleotide sequence ID" value="XM_038201399.1"/>
</dbReference>
<comment type="pathway">
    <text evidence="4">Aromatic compound metabolism; melatonin biosynthesis; melatonin from serotonin: step 1/2.</text>
</comment>
<comment type="similarity">
    <text evidence="5">Belongs to the acetyltransferase family. AANAT subfamily.</text>
</comment>
<evidence type="ECO:0000313" key="12">
    <source>
        <dbReference type="Proteomes" id="UP000887568"/>
    </source>
</evidence>
<evidence type="ECO:0000259" key="10">
    <source>
        <dbReference type="PROSITE" id="PS51186"/>
    </source>
</evidence>
<dbReference type="EnsemblMetazoa" id="XM_038201399.1">
    <property type="protein sequence ID" value="XP_038057327.1"/>
    <property type="gene ID" value="LOC119728949"/>
</dbReference>
<dbReference type="GO" id="GO:0005737">
    <property type="term" value="C:cytoplasm"/>
    <property type="evidence" value="ECO:0007669"/>
    <property type="project" value="TreeGrafter"/>
</dbReference>
<keyword evidence="12" id="KW-1185">Reference proteome</keyword>
<keyword evidence="2" id="KW-0012">Acyltransferase</keyword>
<dbReference type="RefSeq" id="XP_038057329.1">
    <property type="nucleotide sequence ID" value="XM_038201401.1"/>
</dbReference>
<reference evidence="11" key="1">
    <citation type="submission" date="2022-11" db="UniProtKB">
        <authorList>
            <consortium name="EnsemblMetazoa"/>
        </authorList>
    </citation>
    <scope>IDENTIFICATION</scope>
</reference>
<dbReference type="EnsemblMetazoa" id="XM_038201401.1">
    <property type="protein sequence ID" value="XP_038057329.1"/>
    <property type="gene ID" value="LOC119728949"/>
</dbReference>
<dbReference type="GO" id="GO:0030187">
    <property type="term" value="P:melatonin biosynthetic process"/>
    <property type="evidence" value="ECO:0007669"/>
    <property type="project" value="UniProtKB-KW"/>
</dbReference>
<dbReference type="Pfam" id="PF00583">
    <property type="entry name" value="Acetyltransf_1"/>
    <property type="match status" value="1"/>
</dbReference>
<feature type="domain" description="N-acetyltransferase" evidence="10">
    <location>
        <begin position="6"/>
        <end position="191"/>
    </location>
</feature>
<dbReference type="EC" id="2.3.1.87" evidence="6"/>
<dbReference type="InterPro" id="IPR000182">
    <property type="entry name" value="GNAT_dom"/>
</dbReference>
<evidence type="ECO:0000256" key="7">
    <source>
        <dbReference type="ARBA" id="ARBA00039398"/>
    </source>
</evidence>
<dbReference type="AlphaFoldDB" id="A0A914A0Z8"/>
<evidence type="ECO:0000256" key="1">
    <source>
        <dbReference type="ARBA" id="ARBA00022679"/>
    </source>
</evidence>
<evidence type="ECO:0000256" key="5">
    <source>
        <dbReference type="ARBA" id="ARBA00038182"/>
    </source>
</evidence>
<dbReference type="PROSITE" id="PS51186">
    <property type="entry name" value="GNAT"/>
    <property type="match status" value="1"/>
</dbReference>
<organism evidence="11 12">
    <name type="scientific">Patiria miniata</name>
    <name type="common">Bat star</name>
    <name type="synonym">Asterina miniata</name>
    <dbReference type="NCBI Taxonomy" id="46514"/>
    <lineage>
        <taxon>Eukaryota</taxon>
        <taxon>Metazoa</taxon>
        <taxon>Echinodermata</taxon>
        <taxon>Eleutherozoa</taxon>
        <taxon>Asterozoa</taxon>
        <taxon>Asteroidea</taxon>
        <taxon>Valvatacea</taxon>
        <taxon>Valvatida</taxon>
        <taxon>Asterinidae</taxon>
        <taxon>Patiria</taxon>
    </lineage>
</organism>
<dbReference type="SUPFAM" id="SSF55729">
    <property type="entry name" value="Acyl-CoA N-acyltransferases (Nat)"/>
    <property type="match status" value="1"/>
</dbReference>
<sequence length="194" mass="21731">MTSPSACIRRVTAEEVHQAWLLQAQGASSTGGVTQCAVRVGQLFGSENNDDTLPEEEYELRQREAPDLFWGYFENGRLIGFASASLTSESKVTARARLAHDPDGSTVCLNTLRVHPDYHGKGIETVLIDHLLWYVEENLKNVNQVSLVCRDTLIQFYEGLHFRCLGPSMVSLGVSSKQWFDMEYKMSHENTGFA</sequence>
<evidence type="ECO:0000313" key="11">
    <source>
        <dbReference type="EnsemblMetazoa" id="XP_038057329.1"/>
    </source>
</evidence>
<evidence type="ECO:0000256" key="3">
    <source>
        <dbReference type="ARBA" id="ARBA00036561"/>
    </source>
</evidence>
<dbReference type="PANTHER" id="PTHR10908">
    <property type="entry name" value="SEROTONIN N-ACETYLTRANSFERASE"/>
    <property type="match status" value="1"/>
</dbReference>
<name>A0A914A0Z8_PATMI</name>
<proteinExistence type="inferred from homology"/>
<evidence type="ECO:0000256" key="2">
    <source>
        <dbReference type="ARBA" id="ARBA00023315"/>
    </source>
</evidence>
<dbReference type="InterPro" id="IPR016181">
    <property type="entry name" value="Acyl_CoA_acyltransferase"/>
</dbReference>
<dbReference type="Proteomes" id="UP000887568">
    <property type="component" value="Unplaced"/>
</dbReference>
<keyword evidence="9" id="KW-0471">Melatonin biosynthesis</keyword>
<evidence type="ECO:0000256" key="4">
    <source>
        <dbReference type="ARBA" id="ARBA00037926"/>
    </source>
</evidence>
<evidence type="ECO:0000256" key="8">
    <source>
        <dbReference type="ARBA" id="ARBA00042928"/>
    </source>
</evidence>
<keyword evidence="1" id="KW-0808">Transferase</keyword>
<dbReference type="RefSeq" id="XP_038057326.1">
    <property type="nucleotide sequence ID" value="XM_038201398.1"/>
</dbReference>
<dbReference type="CDD" id="cd04301">
    <property type="entry name" value="NAT_SF"/>
    <property type="match status" value="1"/>
</dbReference>
<dbReference type="InterPro" id="IPR051635">
    <property type="entry name" value="SNAT-like"/>
</dbReference>
<dbReference type="EnsemblMetazoa" id="XM_038201400.1">
    <property type="protein sequence ID" value="XP_038057328.1"/>
    <property type="gene ID" value="LOC119728949"/>
</dbReference>
<dbReference type="Gene3D" id="3.40.630.30">
    <property type="match status" value="1"/>
</dbReference>
<accession>A0A914A0Z8</accession>
<dbReference type="PANTHER" id="PTHR10908:SF0">
    <property type="entry name" value="SEROTONIN N-ACETYLTRANSFERASE"/>
    <property type="match status" value="1"/>
</dbReference>
<dbReference type="OrthoDB" id="30840at2759"/>
<dbReference type="OMA" id="SVSNMQF"/>
<dbReference type="RefSeq" id="XP_038057328.1">
    <property type="nucleotide sequence ID" value="XM_038201400.1"/>
</dbReference>
<dbReference type="GO" id="GO:0004059">
    <property type="term" value="F:aralkylamine N-acetyltransferase activity"/>
    <property type="evidence" value="ECO:0007669"/>
    <property type="project" value="UniProtKB-EC"/>
</dbReference>